<evidence type="ECO:0000256" key="1">
    <source>
        <dbReference type="ARBA" id="ARBA00022729"/>
    </source>
</evidence>
<evidence type="ECO:0000313" key="5">
    <source>
        <dbReference type="Proteomes" id="UP000479710"/>
    </source>
</evidence>
<keyword evidence="2" id="KW-0677">Repeat</keyword>
<dbReference type="Proteomes" id="UP000479710">
    <property type="component" value="Unassembled WGS sequence"/>
</dbReference>
<dbReference type="PROSITE" id="PS51473">
    <property type="entry name" value="GNK2"/>
    <property type="match status" value="2"/>
</dbReference>
<evidence type="ECO:0000313" key="4">
    <source>
        <dbReference type="EMBL" id="KAF0907444.1"/>
    </source>
</evidence>
<gene>
    <name evidence="4" type="ORF">E2562_017379</name>
</gene>
<comment type="caution">
    <text evidence="4">The sequence shown here is derived from an EMBL/GenBank/DDBJ whole genome shotgun (WGS) entry which is preliminary data.</text>
</comment>
<dbReference type="Pfam" id="PF01657">
    <property type="entry name" value="Stress-antifung"/>
    <property type="match status" value="2"/>
</dbReference>
<protein>
    <recommendedName>
        <fullName evidence="3">Gnk2-homologous domain-containing protein</fullName>
    </recommendedName>
</protein>
<keyword evidence="1" id="KW-0732">Signal</keyword>
<evidence type="ECO:0000256" key="2">
    <source>
        <dbReference type="ARBA" id="ARBA00022737"/>
    </source>
</evidence>
<dbReference type="CDD" id="cd23509">
    <property type="entry name" value="Gnk2-like"/>
    <property type="match status" value="2"/>
</dbReference>
<dbReference type="InterPro" id="IPR002902">
    <property type="entry name" value="GNK2"/>
</dbReference>
<dbReference type="EMBL" id="SPHZ02000007">
    <property type="protein sequence ID" value="KAF0907444.1"/>
    <property type="molecule type" value="Genomic_DNA"/>
</dbReference>
<accession>A0A6G1D5L4</accession>
<evidence type="ECO:0000259" key="3">
    <source>
        <dbReference type="PROSITE" id="PS51473"/>
    </source>
</evidence>
<reference evidence="4 5" key="1">
    <citation type="submission" date="2019-11" db="EMBL/GenBank/DDBJ databases">
        <title>Whole genome sequence of Oryza granulata.</title>
        <authorList>
            <person name="Li W."/>
        </authorList>
    </citation>
    <scope>NUCLEOTIDE SEQUENCE [LARGE SCALE GENOMIC DNA]</scope>
    <source>
        <strain evidence="5">cv. Menghai</strain>
        <tissue evidence="4">Leaf</tissue>
    </source>
</reference>
<sequence length="316" mass="33815">MTNQVYSCATIVVVFVAGGLVLPPFAAGDLLGQVCGYNNYTYTAGDAYADNLNMLLNWLPDSTASTSCPYFGNWTSGTGSDAVHAVALCRGDADSTDCLVCLSAASQDVRTLCPSNREATVYRDVCHLSYSDDYASMEAFTASGGDVAAVLAGAGTPTFAEPSFPGWNPKGDVHSVNSIRRFVRASLEDTARWAAHNTSVRYATGRVDGHGVTLYSLAQCTPDMAGGDCWDCLEALVDMTMEEFVGRQGGWRMSVRCGFRYETYSFYGGAAMLLNGWPDVAVATSAATDQSYSGGKYSLPYNVCEVKYTGRYTINP</sequence>
<dbReference type="PANTHER" id="PTHR32099:SF42">
    <property type="entry name" value="CYSTEINE-RICH RECEPTOR-LIKE PROTEIN KINASE 9-RELATED"/>
    <property type="match status" value="1"/>
</dbReference>
<feature type="domain" description="Gnk2-homologous" evidence="3">
    <location>
        <begin position="30"/>
        <end position="135"/>
    </location>
</feature>
<feature type="domain" description="Gnk2-homologous" evidence="3">
    <location>
        <begin position="160"/>
        <end position="266"/>
    </location>
</feature>
<name>A0A6G1D5L4_9ORYZ</name>
<dbReference type="AlphaFoldDB" id="A0A6G1D5L4"/>
<dbReference type="Gene3D" id="3.30.430.20">
    <property type="entry name" value="Gnk2 domain, C-X8-C-X2-C motif"/>
    <property type="match status" value="2"/>
</dbReference>
<dbReference type="PANTHER" id="PTHR32099">
    <property type="entry name" value="CYSTEINE-RICH REPEAT SECRETORY PROTEIN"/>
    <property type="match status" value="1"/>
</dbReference>
<dbReference type="InterPro" id="IPR038408">
    <property type="entry name" value="GNK2_sf"/>
</dbReference>
<keyword evidence="5" id="KW-1185">Reference proteome</keyword>
<dbReference type="OrthoDB" id="687646at2759"/>
<organism evidence="4 5">
    <name type="scientific">Oryza meyeriana var. granulata</name>
    <dbReference type="NCBI Taxonomy" id="110450"/>
    <lineage>
        <taxon>Eukaryota</taxon>
        <taxon>Viridiplantae</taxon>
        <taxon>Streptophyta</taxon>
        <taxon>Embryophyta</taxon>
        <taxon>Tracheophyta</taxon>
        <taxon>Spermatophyta</taxon>
        <taxon>Magnoliopsida</taxon>
        <taxon>Liliopsida</taxon>
        <taxon>Poales</taxon>
        <taxon>Poaceae</taxon>
        <taxon>BOP clade</taxon>
        <taxon>Oryzoideae</taxon>
        <taxon>Oryzeae</taxon>
        <taxon>Oryzinae</taxon>
        <taxon>Oryza</taxon>
        <taxon>Oryza meyeriana</taxon>
    </lineage>
</organism>
<proteinExistence type="predicted"/>